<feature type="domain" description="Acyltransferase 3" evidence="2">
    <location>
        <begin position="10"/>
        <end position="319"/>
    </location>
</feature>
<accession>A0A0Q0AR97</accession>
<sequence>MTYNLHSKTIDALRGVAAAAVFFSHSDASRLATNEWLTANRGVLGSVGVYMFFCLSGYLIWRSGLRLIGLPGGLRLYAIHRITRLMPLYLVNLFVVLALIGYVGSKWVPSHDAWVVLRHLVLSQDLYPYVSREINPVLWTLTHEALFYAVAAVLLMANIRNTALILVASLVLYALCLALGVVDYFKFSKVLYAFALGVFIAEGGHSRRVGICLMTVLLAVYSFVDDSFSEYMPALIGVALTLVFLSLSLDRKCSRLTSVLMSPIVFLGVISYSLYIWHYQVIHIMEYHIGFFDRVVPGWAEYQIIRAVVTVTICVAIAWLSYVMIEKPSMGRLREAVERSTGLTPVLAH</sequence>
<keyword evidence="1" id="KW-1133">Transmembrane helix</keyword>
<dbReference type="InterPro" id="IPR002656">
    <property type="entry name" value="Acyl_transf_3_dom"/>
</dbReference>
<protein>
    <recommendedName>
        <fullName evidence="2">Acyltransferase 3 domain-containing protein</fullName>
    </recommendedName>
</protein>
<organism evidence="3 4">
    <name type="scientific">Pseudomonas syringae pv. primulae</name>
    <dbReference type="NCBI Taxonomy" id="251707"/>
    <lineage>
        <taxon>Bacteria</taxon>
        <taxon>Pseudomonadati</taxon>
        <taxon>Pseudomonadota</taxon>
        <taxon>Gammaproteobacteria</taxon>
        <taxon>Pseudomonadales</taxon>
        <taxon>Pseudomonadaceae</taxon>
        <taxon>Pseudomonas</taxon>
    </lineage>
</organism>
<feature type="transmembrane region" description="Helical" evidence="1">
    <location>
        <begin position="230"/>
        <end position="249"/>
    </location>
</feature>
<comment type="caution">
    <text evidence="3">The sequence shown here is derived from an EMBL/GenBank/DDBJ whole genome shotgun (WGS) entry which is preliminary data.</text>
</comment>
<dbReference type="Pfam" id="PF01757">
    <property type="entry name" value="Acyl_transf_3"/>
    <property type="match status" value="1"/>
</dbReference>
<dbReference type="PATRIC" id="fig|251707.3.peg.2154"/>
<dbReference type="GO" id="GO:0016747">
    <property type="term" value="F:acyltransferase activity, transferring groups other than amino-acyl groups"/>
    <property type="evidence" value="ECO:0007669"/>
    <property type="project" value="InterPro"/>
</dbReference>
<dbReference type="EMBL" id="LJRC01000145">
    <property type="protein sequence ID" value="KPY36459.1"/>
    <property type="molecule type" value="Genomic_DNA"/>
</dbReference>
<dbReference type="PANTHER" id="PTHR23028:SF53">
    <property type="entry name" value="ACYL_TRANSF_3 DOMAIN-CONTAINING PROTEIN"/>
    <property type="match status" value="1"/>
</dbReference>
<proteinExistence type="predicted"/>
<dbReference type="InterPro" id="IPR050879">
    <property type="entry name" value="Acyltransferase_3"/>
</dbReference>
<dbReference type="AlphaFoldDB" id="A0A0Q0AR97"/>
<gene>
    <name evidence="3" type="ORF">ALO52_200168</name>
</gene>
<evidence type="ECO:0000256" key="1">
    <source>
        <dbReference type="SAM" id="Phobius"/>
    </source>
</evidence>
<dbReference type="Proteomes" id="UP000050562">
    <property type="component" value="Unassembled WGS sequence"/>
</dbReference>
<feature type="transmembrane region" description="Helical" evidence="1">
    <location>
        <begin position="82"/>
        <end position="104"/>
    </location>
</feature>
<dbReference type="GO" id="GO:0009103">
    <property type="term" value="P:lipopolysaccharide biosynthetic process"/>
    <property type="evidence" value="ECO:0007669"/>
    <property type="project" value="TreeGrafter"/>
</dbReference>
<feature type="transmembrane region" description="Helical" evidence="1">
    <location>
        <begin position="137"/>
        <end position="156"/>
    </location>
</feature>
<reference evidence="3 4" key="1">
    <citation type="submission" date="2015-09" db="EMBL/GenBank/DDBJ databases">
        <title>Genome announcement of multiple Pseudomonas syringae strains.</title>
        <authorList>
            <person name="Thakur S."/>
            <person name="Wang P.W."/>
            <person name="Gong Y."/>
            <person name="Weir B.S."/>
            <person name="Guttman D.S."/>
        </authorList>
    </citation>
    <scope>NUCLEOTIDE SEQUENCE [LARGE SCALE GENOMIC DNA]</scope>
    <source>
        <strain evidence="3 4">ICMP3956</strain>
    </source>
</reference>
<evidence type="ECO:0000313" key="3">
    <source>
        <dbReference type="EMBL" id="KPY36459.1"/>
    </source>
</evidence>
<feature type="transmembrane region" description="Helical" evidence="1">
    <location>
        <begin position="256"/>
        <end position="277"/>
    </location>
</feature>
<name>A0A0Q0AR97_9PSED</name>
<evidence type="ECO:0000313" key="4">
    <source>
        <dbReference type="Proteomes" id="UP000050562"/>
    </source>
</evidence>
<dbReference type="PANTHER" id="PTHR23028">
    <property type="entry name" value="ACETYLTRANSFERASE"/>
    <property type="match status" value="1"/>
</dbReference>
<keyword evidence="1" id="KW-0812">Transmembrane</keyword>
<feature type="transmembrane region" description="Helical" evidence="1">
    <location>
        <begin position="44"/>
        <end position="61"/>
    </location>
</feature>
<feature type="transmembrane region" description="Helical" evidence="1">
    <location>
        <begin position="163"/>
        <end position="181"/>
    </location>
</feature>
<evidence type="ECO:0000259" key="2">
    <source>
        <dbReference type="Pfam" id="PF01757"/>
    </source>
</evidence>
<dbReference type="RefSeq" id="WP_057409453.1">
    <property type="nucleotide sequence ID" value="NZ_LJRC01000145.1"/>
</dbReference>
<dbReference type="GO" id="GO:0016020">
    <property type="term" value="C:membrane"/>
    <property type="evidence" value="ECO:0007669"/>
    <property type="project" value="TreeGrafter"/>
</dbReference>
<feature type="transmembrane region" description="Helical" evidence="1">
    <location>
        <begin position="304"/>
        <end position="325"/>
    </location>
</feature>
<keyword evidence="1" id="KW-0472">Membrane</keyword>